<dbReference type="EMBL" id="KB454506">
    <property type="protein sequence ID" value="EME29750.1"/>
    <property type="molecule type" value="Genomic_DNA"/>
</dbReference>
<dbReference type="OrthoDB" id="6270329at2759"/>
<dbReference type="PROSITE" id="PS51519">
    <property type="entry name" value="RWP_RK"/>
    <property type="match status" value="1"/>
</dbReference>
<keyword evidence="3" id="KW-0175">Coiled coil</keyword>
<feature type="domain" description="RWP-RK" evidence="7">
    <location>
        <begin position="163"/>
        <end position="250"/>
    </location>
</feature>
<dbReference type="PANTHER" id="PTHR46373">
    <property type="entry name" value="PROTEIN RKD4"/>
    <property type="match status" value="1"/>
</dbReference>
<dbReference type="Gramene" id="EME29750">
    <property type="protein sequence ID" value="EME29750"/>
    <property type="gene ID" value="Gasu_29670"/>
</dbReference>
<comment type="function">
    <text evidence="1">Putative transcription factor.</text>
</comment>
<dbReference type="InterPro" id="IPR044607">
    <property type="entry name" value="RKD-like"/>
</dbReference>
<accession>M2X095</accession>
<evidence type="ECO:0000256" key="6">
    <source>
        <dbReference type="ARBA" id="ARBA00023242"/>
    </source>
</evidence>
<dbReference type="InterPro" id="IPR003035">
    <property type="entry name" value="RWP-RK_dom"/>
</dbReference>
<reference evidence="9" key="1">
    <citation type="journal article" date="2013" name="Science">
        <title>Gene transfer from bacteria and archaea facilitated evolution of an extremophilic eukaryote.</title>
        <authorList>
            <person name="Schonknecht G."/>
            <person name="Chen W.H."/>
            <person name="Ternes C.M."/>
            <person name="Barbier G.G."/>
            <person name="Shrestha R.P."/>
            <person name="Stanke M."/>
            <person name="Brautigam A."/>
            <person name="Baker B.J."/>
            <person name="Banfield J.F."/>
            <person name="Garavito R.M."/>
            <person name="Carr K."/>
            <person name="Wilkerson C."/>
            <person name="Rensing S.A."/>
            <person name="Gagneul D."/>
            <person name="Dickenson N.E."/>
            <person name="Oesterhelt C."/>
            <person name="Lercher M.J."/>
            <person name="Weber A.P."/>
        </authorList>
    </citation>
    <scope>NUCLEOTIDE SEQUENCE [LARGE SCALE GENOMIC DNA]</scope>
    <source>
        <strain evidence="9">074W</strain>
    </source>
</reference>
<gene>
    <name evidence="8" type="ORF">Gasu_29670</name>
</gene>
<evidence type="ECO:0000256" key="4">
    <source>
        <dbReference type="ARBA" id="ARBA00023125"/>
    </source>
</evidence>
<keyword evidence="9" id="KW-1185">Reference proteome</keyword>
<dbReference type="eggNOG" id="ENOG502S1XF">
    <property type="taxonomic scope" value="Eukaryota"/>
</dbReference>
<dbReference type="GeneID" id="17088523"/>
<dbReference type="Proteomes" id="UP000030680">
    <property type="component" value="Unassembled WGS sequence"/>
</dbReference>
<evidence type="ECO:0000256" key="1">
    <source>
        <dbReference type="ARBA" id="ARBA00004049"/>
    </source>
</evidence>
<evidence type="ECO:0000313" key="8">
    <source>
        <dbReference type="EMBL" id="EME29750.1"/>
    </source>
</evidence>
<protein>
    <submittedName>
        <fullName evidence="8">RWP-RK domain-containing protein</fullName>
    </submittedName>
</protein>
<keyword evidence="2" id="KW-0805">Transcription regulation</keyword>
<evidence type="ECO:0000256" key="5">
    <source>
        <dbReference type="ARBA" id="ARBA00023163"/>
    </source>
</evidence>
<name>M2X095_GALSU</name>
<dbReference type="GO" id="GO:0003700">
    <property type="term" value="F:DNA-binding transcription factor activity"/>
    <property type="evidence" value="ECO:0007669"/>
    <property type="project" value="InterPro"/>
</dbReference>
<dbReference type="Pfam" id="PF02042">
    <property type="entry name" value="RWP-RK"/>
    <property type="match status" value="1"/>
</dbReference>
<dbReference type="GO" id="GO:0003677">
    <property type="term" value="F:DNA binding"/>
    <property type="evidence" value="ECO:0007669"/>
    <property type="project" value="UniProtKB-KW"/>
</dbReference>
<keyword evidence="6" id="KW-0539">Nucleus</keyword>
<organism evidence="8 9">
    <name type="scientific">Galdieria sulphuraria</name>
    <name type="common">Red alga</name>
    <dbReference type="NCBI Taxonomy" id="130081"/>
    <lineage>
        <taxon>Eukaryota</taxon>
        <taxon>Rhodophyta</taxon>
        <taxon>Bangiophyceae</taxon>
        <taxon>Galdieriales</taxon>
        <taxon>Galdieriaceae</taxon>
        <taxon>Galdieria</taxon>
    </lineage>
</organism>
<keyword evidence="4" id="KW-0238">DNA-binding</keyword>
<dbReference type="PANTHER" id="PTHR46373:SF2">
    <property type="entry name" value="RWP-RK DOMAIN-CONTAINING PROTEIN"/>
    <property type="match status" value="1"/>
</dbReference>
<dbReference type="AlphaFoldDB" id="M2X095"/>
<evidence type="ECO:0000259" key="7">
    <source>
        <dbReference type="PROSITE" id="PS51519"/>
    </source>
</evidence>
<dbReference type="KEGG" id="gsl:Gasu_29670"/>
<proteinExistence type="predicted"/>
<keyword evidence="5" id="KW-0804">Transcription</keyword>
<sequence length="273" mass="32254">MKKEKGGSSYERRDKFFTFDLYERTVSVLCKLDSKNCHNRIEDFFVYIEVSATKASKPVFFASCVVFENDYRHEPVLFHVEVPFLTSTESLPLVIGIFRAIMDSTVGHHGSWIYKNERCLFHAYESIIDERMKSDKEELTTPNKDHFVSQKDLLDSYKDVREKLAQVRKRIIGKSKRTVFYTIFKEDLIDFFVRPRDEVAQELGICVTLLKKICRKNGIKQWPYRKLKNVDAKLSSLRRLLSTPDLIPKNRKKFLEDYDLLLTERERILHGHE</sequence>
<evidence type="ECO:0000256" key="2">
    <source>
        <dbReference type="ARBA" id="ARBA00023015"/>
    </source>
</evidence>
<evidence type="ECO:0000313" key="9">
    <source>
        <dbReference type="Proteomes" id="UP000030680"/>
    </source>
</evidence>
<dbReference type="RefSeq" id="XP_005706270.1">
    <property type="nucleotide sequence ID" value="XM_005706213.1"/>
</dbReference>
<evidence type="ECO:0000256" key="3">
    <source>
        <dbReference type="ARBA" id="ARBA00023054"/>
    </source>
</evidence>